<evidence type="ECO:0000313" key="6">
    <source>
        <dbReference type="EMBL" id="RXM92986.1"/>
    </source>
</evidence>
<evidence type="ECO:0000313" key="7">
    <source>
        <dbReference type="Proteomes" id="UP000289886"/>
    </source>
</evidence>
<protein>
    <submittedName>
        <fullName evidence="6">Uncharacterized protein</fullName>
    </submittedName>
</protein>
<evidence type="ECO:0000256" key="4">
    <source>
        <dbReference type="ARBA" id="ARBA00023298"/>
    </source>
</evidence>
<keyword evidence="4" id="KW-0472">Membrane</keyword>
<dbReference type="PANTHER" id="PTHR40388">
    <property type="entry name" value="BRYOPORIN"/>
    <property type="match status" value="1"/>
</dbReference>
<dbReference type="GO" id="GO:0042151">
    <property type="term" value="C:nematocyst"/>
    <property type="evidence" value="ECO:0007669"/>
    <property type="project" value="UniProtKB-SubCell"/>
</dbReference>
<keyword evidence="7" id="KW-1185">Reference proteome</keyword>
<dbReference type="PANTHER" id="PTHR40388:SF1">
    <property type="entry name" value="BRYOPORIN"/>
    <property type="match status" value="1"/>
</dbReference>
<dbReference type="Gene3D" id="2.60.270.20">
    <property type="entry name" value="Cytolysin/lectin"/>
    <property type="match status" value="1"/>
</dbReference>
<sequence>MASQIEQTVASNDRMMCVGIEISNNSKFTLDSPEFYVHGGIVLSPPTLIIEPGKSGTCMFTKYAYSWCGVEGVLAYDFNGKKLCLMFSNPFWSWVHNRKFNLMIYDEKKNVNQQLFNNMGLENTTINSNICVVGDSSLSKITVDSEDVKVTATMSSSVKSVIKIDIRDRFVSA</sequence>
<keyword evidence="4" id="KW-1053">Target membrane</keyword>
<evidence type="ECO:0000256" key="3">
    <source>
        <dbReference type="ARBA" id="ARBA00022537"/>
    </source>
</evidence>
<evidence type="ECO:0000256" key="5">
    <source>
        <dbReference type="ARBA" id="ARBA00023331"/>
    </source>
</evidence>
<organism evidence="6 7">
    <name type="scientific">Acipenser ruthenus</name>
    <name type="common">Sterlet sturgeon</name>
    <dbReference type="NCBI Taxonomy" id="7906"/>
    <lineage>
        <taxon>Eukaryota</taxon>
        <taxon>Metazoa</taxon>
        <taxon>Chordata</taxon>
        <taxon>Craniata</taxon>
        <taxon>Vertebrata</taxon>
        <taxon>Euteleostomi</taxon>
        <taxon>Actinopterygii</taxon>
        <taxon>Chondrostei</taxon>
        <taxon>Acipenseriformes</taxon>
        <taxon>Acipenseridae</taxon>
        <taxon>Acipenser</taxon>
    </lineage>
</organism>
<dbReference type="GO" id="GO:0006812">
    <property type="term" value="P:monoatomic cation transport"/>
    <property type="evidence" value="ECO:0007669"/>
    <property type="project" value="InterPro"/>
</dbReference>
<dbReference type="AlphaFoldDB" id="A0A444UXR5"/>
<evidence type="ECO:0000256" key="1">
    <source>
        <dbReference type="ARBA" id="ARBA00004175"/>
    </source>
</evidence>
<evidence type="ECO:0000256" key="2">
    <source>
        <dbReference type="ARBA" id="ARBA00004532"/>
    </source>
</evidence>
<dbReference type="SUPFAM" id="SSF63724">
    <property type="entry name" value="Cytolysin/lectin"/>
    <property type="match status" value="1"/>
</dbReference>
<dbReference type="GO" id="GO:0046930">
    <property type="term" value="C:pore complex"/>
    <property type="evidence" value="ECO:0007669"/>
    <property type="project" value="InterPro"/>
</dbReference>
<reference evidence="6 7" key="1">
    <citation type="submission" date="2019-01" db="EMBL/GenBank/DDBJ databases">
        <title>Draft Genome and Complete Hox-Cluster Characterization of the Sterlet Sturgeon (Acipenser ruthenus).</title>
        <authorList>
            <person name="Wei Q."/>
        </authorList>
    </citation>
    <scope>NUCLEOTIDE SEQUENCE [LARGE SCALE GENOMIC DNA]</scope>
    <source>
        <strain evidence="6">WHYD16114868_AA</strain>
        <tissue evidence="6">Blood</tissue>
    </source>
</reference>
<dbReference type="Pfam" id="PF06369">
    <property type="entry name" value="Anemone_cytotox"/>
    <property type="match status" value="1"/>
</dbReference>
<dbReference type="GO" id="GO:0051715">
    <property type="term" value="P:cytolysis in another organism"/>
    <property type="evidence" value="ECO:0007669"/>
    <property type="project" value="InterPro"/>
</dbReference>
<comment type="subcellular location">
    <subcellularLocation>
        <location evidence="2">Nematocyst</location>
    </subcellularLocation>
    <subcellularLocation>
        <location evidence="1">Target cell membrane</location>
    </subcellularLocation>
</comment>
<dbReference type="GO" id="GO:0015267">
    <property type="term" value="F:channel activity"/>
    <property type="evidence" value="ECO:0007669"/>
    <property type="project" value="InterPro"/>
</dbReference>
<dbReference type="InterPro" id="IPR050677">
    <property type="entry name" value="Actinoporin_PFT"/>
</dbReference>
<dbReference type="GO" id="GO:0046931">
    <property type="term" value="P:pore complex assembly"/>
    <property type="evidence" value="ECO:0007669"/>
    <property type="project" value="InterPro"/>
</dbReference>
<dbReference type="InterPro" id="IPR015926">
    <property type="entry name" value="Cytolysin/lectin"/>
</dbReference>
<dbReference type="InterPro" id="IPR009104">
    <property type="entry name" value="Anemon_actinoporin-like"/>
</dbReference>
<accession>A0A444UXR5</accession>
<keyword evidence="3" id="KW-1052">Target cell membrane</keyword>
<gene>
    <name evidence="6" type="ORF">EOD39_19559</name>
</gene>
<dbReference type="GO" id="GO:0044218">
    <property type="term" value="C:other organism cell membrane"/>
    <property type="evidence" value="ECO:0007669"/>
    <property type="project" value="UniProtKB-KW"/>
</dbReference>
<proteinExistence type="predicted"/>
<dbReference type="Proteomes" id="UP000289886">
    <property type="component" value="Unassembled WGS sequence"/>
</dbReference>
<comment type="caution">
    <text evidence="6">The sequence shown here is derived from an EMBL/GenBank/DDBJ whole genome shotgun (WGS) entry which is preliminary data.</text>
</comment>
<keyword evidence="5" id="KW-0166">Nematocyst</keyword>
<dbReference type="EMBL" id="SCEB01005330">
    <property type="protein sequence ID" value="RXM92986.1"/>
    <property type="molecule type" value="Genomic_DNA"/>
</dbReference>
<name>A0A444UXR5_ACIRT</name>